<dbReference type="InterPro" id="IPR047867">
    <property type="entry name" value="Ribosomal_uL22_bac/org-type"/>
</dbReference>
<dbReference type="HOGENOM" id="CLU_057182_0_0_1"/>
<protein>
    <recommendedName>
        <fullName evidence="7">Ribosomal protein L22</fullName>
    </recommendedName>
</protein>
<evidence type="ECO:0008006" key="7">
    <source>
        <dbReference type="Google" id="ProtNLM"/>
    </source>
</evidence>
<evidence type="ECO:0000256" key="3">
    <source>
        <dbReference type="ARBA" id="ARBA00023274"/>
    </source>
</evidence>
<evidence type="ECO:0000256" key="2">
    <source>
        <dbReference type="ARBA" id="ARBA00022980"/>
    </source>
</evidence>
<name>A0A0C3HDW0_OIDMZ</name>
<dbReference type="FunCoup" id="A0A0C3HDW0">
    <property type="interactions" value="271"/>
</dbReference>
<dbReference type="PANTHER" id="PTHR13501">
    <property type="entry name" value="CHLOROPLAST 50S RIBOSOMAL PROTEIN L22-RELATED"/>
    <property type="match status" value="1"/>
</dbReference>
<dbReference type="Gene3D" id="3.90.470.10">
    <property type="entry name" value="Ribosomal protein L22/L17"/>
    <property type="match status" value="1"/>
</dbReference>
<accession>A0A0C3HDW0</accession>
<dbReference type="InterPro" id="IPR001063">
    <property type="entry name" value="Ribosomal_uL22"/>
</dbReference>
<keyword evidence="6" id="KW-1185">Reference proteome</keyword>
<dbReference type="EMBL" id="KN832871">
    <property type="protein sequence ID" value="KIN06421.1"/>
    <property type="molecule type" value="Genomic_DNA"/>
</dbReference>
<keyword evidence="2 4" id="KW-0689">Ribosomal protein</keyword>
<evidence type="ECO:0000313" key="5">
    <source>
        <dbReference type="EMBL" id="KIN06421.1"/>
    </source>
</evidence>
<dbReference type="GO" id="GO:0015934">
    <property type="term" value="C:large ribosomal subunit"/>
    <property type="evidence" value="ECO:0007669"/>
    <property type="project" value="InterPro"/>
</dbReference>
<organism evidence="5 6">
    <name type="scientific">Oidiodendron maius (strain Zn)</name>
    <dbReference type="NCBI Taxonomy" id="913774"/>
    <lineage>
        <taxon>Eukaryota</taxon>
        <taxon>Fungi</taxon>
        <taxon>Dikarya</taxon>
        <taxon>Ascomycota</taxon>
        <taxon>Pezizomycotina</taxon>
        <taxon>Leotiomycetes</taxon>
        <taxon>Leotiomycetes incertae sedis</taxon>
        <taxon>Myxotrichaceae</taxon>
        <taxon>Oidiodendron</taxon>
    </lineage>
</organism>
<dbReference type="OrthoDB" id="416470at2759"/>
<dbReference type="InterPro" id="IPR036394">
    <property type="entry name" value="Ribosomal_uL22_sf"/>
</dbReference>
<dbReference type="GO" id="GO:0003735">
    <property type="term" value="F:structural constituent of ribosome"/>
    <property type="evidence" value="ECO:0007669"/>
    <property type="project" value="InterPro"/>
</dbReference>
<gene>
    <name evidence="5" type="ORF">OIDMADRAFT_101148</name>
</gene>
<dbReference type="InParanoid" id="A0A0C3HDW0"/>
<keyword evidence="3 4" id="KW-0687">Ribonucleoprotein</keyword>
<proteinExistence type="inferred from homology"/>
<dbReference type="Pfam" id="PF00237">
    <property type="entry name" value="Ribosomal_L22"/>
    <property type="match status" value="1"/>
</dbReference>
<dbReference type="STRING" id="913774.A0A0C3HDW0"/>
<dbReference type="AlphaFoldDB" id="A0A0C3HDW0"/>
<reference evidence="5 6" key="1">
    <citation type="submission" date="2014-04" db="EMBL/GenBank/DDBJ databases">
        <authorList>
            <consortium name="DOE Joint Genome Institute"/>
            <person name="Kuo A."/>
            <person name="Martino E."/>
            <person name="Perotto S."/>
            <person name="Kohler A."/>
            <person name="Nagy L.G."/>
            <person name="Floudas D."/>
            <person name="Copeland A."/>
            <person name="Barry K.W."/>
            <person name="Cichocki N."/>
            <person name="Veneault-Fourrey C."/>
            <person name="LaButti K."/>
            <person name="Lindquist E.A."/>
            <person name="Lipzen A."/>
            <person name="Lundell T."/>
            <person name="Morin E."/>
            <person name="Murat C."/>
            <person name="Sun H."/>
            <person name="Tunlid A."/>
            <person name="Henrissat B."/>
            <person name="Grigoriev I.V."/>
            <person name="Hibbett D.S."/>
            <person name="Martin F."/>
            <person name="Nordberg H.P."/>
            <person name="Cantor M.N."/>
            <person name="Hua S.X."/>
        </authorList>
    </citation>
    <scope>NUCLEOTIDE SEQUENCE [LARGE SCALE GENOMIC DNA]</scope>
    <source>
        <strain evidence="5 6">Zn</strain>
    </source>
</reference>
<dbReference type="SUPFAM" id="SSF54843">
    <property type="entry name" value="Ribosomal protein L22"/>
    <property type="match status" value="1"/>
</dbReference>
<dbReference type="PANTHER" id="PTHR13501:SF10">
    <property type="entry name" value="LARGE RIBOSOMAL SUBUNIT PROTEIN UL22M"/>
    <property type="match status" value="1"/>
</dbReference>
<evidence type="ECO:0000313" key="6">
    <source>
        <dbReference type="Proteomes" id="UP000054321"/>
    </source>
</evidence>
<dbReference type="GO" id="GO:0006412">
    <property type="term" value="P:translation"/>
    <property type="evidence" value="ECO:0007669"/>
    <property type="project" value="InterPro"/>
</dbReference>
<dbReference type="CDD" id="cd00336">
    <property type="entry name" value="Ribosomal_L22"/>
    <property type="match status" value="1"/>
</dbReference>
<dbReference type="Proteomes" id="UP000054321">
    <property type="component" value="Unassembled WGS sequence"/>
</dbReference>
<evidence type="ECO:0000256" key="4">
    <source>
        <dbReference type="RuleBase" id="RU004005"/>
    </source>
</evidence>
<comment type="similarity">
    <text evidence="1 4">Belongs to the universal ribosomal protein uL22 family.</text>
</comment>
<dbReference type="FunFam" id="3.90.470.10:FF:000017">
    <property type="entry name" value="54S ribosomal protein L22, mitochondrial"/>
    <property type="match status" value="1"/>
</dbReference>
<sequence>MSLCLPSRRIATSAVFVYSPASSFLTPCMHRRTISFWRNSKDKKEQAPKTSDSPLTEEYLRKKTQQRGAIVRGGLSSSSIFEDEELTGVIPQNLPRAPGMQGPVLRNPDSMAAALDPDPVGRRLWERKMVIRDIRKRGRLTRTQLIKRQERELISKSQDIKGSVKKLVPLAKQITGKTVDEAIIQMRFSKKKAAKDIKEHLEYARNQAIVKRGMGLGAVSGSSSTPIQIKTKDGKQIKVTDPTTIYVDQAWTGRGYHQKSIDYRARGRVNIMRHRSTSLTVILKEEKTRIRHHNEREEKIKNRKVWVQLPNRPITAQRQYYSW</sequence>
<evidence type="ECO:0000256" key="1">
    <source>
        <dbReference type="ARBA" id="ARBA00009451"/>
    </source>
</evidence>
<reference evidence="6" key="2">
    <citation type="submission" date="2015-01" db="EMBL/GenBank/DDBJ databases">
        <title>Evolutionary Origins and Diversification of the Mycorrhizal Mutualists.</title>
        <authorList>
            <consortium name="DOE Joint Genome Institute"/>
            <consortium name="Mycorrhizal Genomics Consortium"/>
            <person name="Kohler A."/>
            <person name="Kuo A."/>
            <person name="Nagy L.G."/>
            <person name="Floudas D."/>
            <person name="Copeland A."/>
            <person name="Barry K.W."/>
            <person name="Cichocki N."/>
            <person name="Veneault-Fourrey C."/>
            <person name="LaButti K."/>
            <person name="Lindquist E.A."/>
            <person name="Lipzen A."/>
            <person name="Lundell T."/>
            <person name="Morin E."/>
            <person name="Murat C."/>
            <person name="Riley R."/>
            <person name="Ohm R."/>
            <person name="Sun H."/>
            <person name="Tunlid A."/>
            <person name="Henrissat B."/>
            <person name="Grigoriev I.V."/>
            <person name="Hibbett D.S."/>
            <person name="Martin F."/>
        </authorList>
    </citation>
    <scope>NUCLEOTIDE SEQUENCE [LARGE SCALE GENOMIC DNA]</scope>
    <source>
        <strain evidence="6">Zn</strain>
    </source>
</reference>